<organism evidence="6 7">
    <name type="scientific">Propioniciclava coleopterorum</name>
    <dbReference type="NCBI Taxonomy" id="2714937"/>
    <lineage>
        <taxon>Bacteria</taxon>
        <taxon>Bacillati</taxon>
        <taxon>Actinomycetota</taxon>
        <taxon>Actinomycetes</taxon>
        <taxon>Propionibacteriales</taxon>
        <taxon>Propionibacteriaceae</taxon>
        <taxon>Propioniciclava</taxon>
    </lineage>
</organism>
<dbReference type="InterPro" id="IPR009010">
    <property type="entry name" value="Asp_de-COase-like_dom_sf"/>
</dbReference>
<dbReference type="GO" id="GO:0016491">
    <property type="term" value="F:oxidoreductase activity"/>
    <property type="evidence" value="ECO:0007669"/>
    <property type="project" value="UniProtKB-KW"/>
</dbReference>
<dbReference type="KEGG" id="prv:G7070_12230"/>
<evidence type="ECO:0000256" key="4">
    <source>
        <dbReference type="ARBA" id="ARBA00023002"/>
    </source>
</evidence>
<keyword evidence="1" id="KW-0411">Iron-sulfur</keyword>
<dbReference type="GO" id="GO:0051539">
    <property type="term" value="F:4 iron, 4 sulfur cluster binding"/>
    <property type="evidence" value="ECO:0007669"/>
    <property type="project" value="UniProtKB-KW"/>
</dbReference>
<dbReference type="Gene3D" id="3.40.50.740">
    <property type="match status" value="1"/>
</dbReference>
<gene>
    <name evidence="6" type="ORF">G7070_12230</name>
</gene>
<name>A0A6G7Y7X3_9ACTN</name>
<keyword evidence="4" id="KW-0560">Oxidoreductase</keyword>
<keyword evidence="7" id="KW-1185">Reference proteome</keyword>
<dbReference type="InterPro" id="IPR006657">
    <property type="entry name" value="MoPterin_dinucl-bd_dom"/>
</dbReference>
<keyword evidence="1" id="KW-0479">Metal-binding</keyword>
<sequence>MANANQAWGIPITREKSKYEDTSFFKADGYPAKRRWYQFPGNLCHEVIPSALASYPYSLDALFIHRHSPLNSSPGGHRRAEQLHDTEKIKLLVSFDLEIGDTSAHADYVLPDTSYLERFTQEGVYPSQQFAVTQLGQPTMRAFEGPRPVEWFYLEMAKALGLPGAGTDGFGPGAHFNTVEDYYLKMAANVAYAGGKPVPDASAEELKLFTDTRNKVLKDTWDEAAWKAAVTAEEWPKVAYVLNRGGRFEGHGGQEYENGYEGDWLKYRYEGMCAFYDPKVGAAKDPMTGKNFDGMATLRQPLRSDGSGYPTHDTPLQFVNWKSRNHGTHRTVNSPWLREVRGSNYIHLNSVDARARGIQTNDKVMVRSATAEVEGVAYVTEGIRPGVVGADAAYGHSGYAAHAYTIDGEQVLPPAEYGHGKAAQAVTPGHEETGFAGPRRAGFSVNDLLADDTVEVPSGVTDPIGGGAAQLDTWVEVTRL</sequence>
<evidence type="ECO:0000256" key="2">
    <source>
        <dbReference type="ARBA" id="ARBA00022505"/>
    </source>
</evidence>
<feature type="domain" description="Molybdopterin dinucleotide-binding" evidence="5">
    <location>
        <begin position="322"/>
        <end position="401"/>
    </location>
</feature>
<evidence type="ECO:0000256" key="1">
    <source>
        <dbReference type="ARBA" id="ARBA00022485"/>
    </source>
</evidence>
<evidence type="ECO:0000256" key="3">
    <source>
        <dbReference type="ARBA" id="ARBA00022729"/>
    </source>
</evidence>
<dbReference type="Proteomes" id="UP000501058">
    <property type="component" value="Chromosome"/>
</dbReference>
<keyword evidence="2" id="KW-0500">Molybdenum</keyword>
<dbReference type="PANTHER" id="PTHR43742:SF9">
    <property type="entry name" value="TETRATHIONATE REDUCTASE SUBUNIT A"/>
    <property type="match status" value="1"/>
</dbReference>
<dbReference type="EMBL" id="CP049865">
    <property type="protein sequence ID" value="QIK72893.1"/>
    <property type="molecule type" value="Genomic_DNA"/>
</dbReference>
<keyword evidence="1" id="KW-0408">Iron</keyword>
<protein>
    <recommendedName>
        <fullName evidence="5">Molybdopterin dinucleotide-binding domain-containing protein</fullName>
    </recommendedName>
</protein>
<dbReference type="Pfam" id="PF01568">
    <property type="entry name" value="Molydop_binding"/>
    <property type="match status" value="1"/>
</dbReference>
<keyword evidence="1" id="KW-0004">4Fe-4S</keyword>
<proteinExistence type="predicted"/>
<dbReference type="AlphaFoldDB" id="A0A6G7Y7X3"/>
<dbReference type="GO" id="GO:0043546">
    <property type="term" value="F:molybdopterin cofactor binding"/>
    <property type="evidence" value="ECO:0007669"/>
    <property type="project" value="InterPro"/>
</dbReference>
<reference evidence="6 7" key="1">
    <citation type="submission" date="2020-03" db="EMBL/GenBank/DDBJ databases">
        <title>Propioniciclava sp. nov., isolated from Hydrophilus acuminatus.</title>
        <authorList>
            <person name="Hyun D.-W."/>
            <person name="Bae J.-W."/>
        </authorList>
    </citation>
    <scope>NUCLEOTIDE SEQUENCE [LARGE SCALE GENOMIC DNA]</scope>
    <source>
        <strain evidence="6 7">HDW11</strain>
    </source>
</reference>
<evidence type="ECO:0000259" key="5">
    <source>
        <dbReference type="Pfam" id="PF01568"/>
    </source>
</evidence>
<dbReference type="InterPro" id="IPR050612">
    <property type="entry name" value="Prok_Mopterin_Oxidored"/>
</dbReference>
<dbReference type="SUPFAM" id="SSF53706">
    <property type="entry name" value="Formate dehydrogenase/DMSO reductase, domains 1-3"/>
    <property type="match status" value="1"/>
</dbReference>
<dbReference type="Gene3D" id="2.40.40.20">
    <property type="match status" value="1"/>
</dbReference>
<dbReference type="SUPFAM" id="SSF50692">
    <property type="entry name" value="ADC-like"/>
    <property type="match status" value="1"/>
</dbReference>
<evidence type="ECO:0000313" key="7">
    <source>
        <dbReference type="Proteomes" id="UP000501058"/>
    </source>
</evidence>
<evidence type="ECO:0000313" key="6">
    <source>
        <dbReference type="EMBL" id="QIK72893.1"/>
    </source>
</evidence>
<accession>A0A6G7Y7X3</accession>
<keyword evidence="3" id="KW-0732">Signal</keyword>
<dbReference type="PANTHER" id="PTHR43742">
    <property type="entry name" value="TRIMETHYLAMINE-N-OXIDE REDUCTASE"/>
    <property type="match status" value="1"/>
</dbReference>